<dbReference type="SUPFAM" id="SSF57756">
    <property type="entry name" value="Retrovirus zinc finger-like domains"/>
    <property type="match status" value="1"/>
</dbReference>
<dbReference type="AlphaFoldDB" id="A0AAW2HHE1"/>
<evidence type="ECO:0000313" key="3">
    <source>
        <dbReference type="EMBL" id="KAL0269068.1"/>
    </source>
</evidence>
<name>A0AAW2HHE1_9NEOP</name>
<dbReference type="SMART" id="SM00343">
    <property type="entry name" value="ZnF_C2HC"/>
    <property type="match status" value="2"/>
</dbReference>
<evidence type="ECO:0000256" key="1">
    <source>
        <dbReference type="PROSITE-ProRule" id="PRU00047"/>
    </source>
</evidence>
<proteinExistence type="predicted"/>
<dbReference type="GO" id="GO:0008270">
    <property type="term" value="F:zinc ion binding"/>
    <property type="evidence" value="ECO:0007669"/>
    <property type="project" value="UniProtKB-KW"/>
</dbReference>
<dbReference type="PROSITE" id="PS50158">
    <property type="entry name" value="ZF_CCHC"/>
    <property type="match status" value="1"/>
</dbReference>
<accession>A0AAW2HHE1</accession>
<reference evidence="3" key="1">
    <citation type="journal article" date="2024" name="Gigascience">
        <title>Chromosome-level genome of the poultry shaft louse Menopon gallinae provides insight into the host-switching and adaptive evolution of parasitic lice.</title>
        <authorList>
            <person name="Xu Y."/>
            <person name="Ma L."/>
            <person name="Liu S."/>
            <person name="Liang Y."/>
            <person name="Liu Q."/>
            <person name="He Z."/>
            <person name="Tian L."/>
            <person name="Duan Y."/>
            <person name="Cai W."/>
            <person name="Li H."/>
            <person name="Song F."/>
        </authorList>
    </citation>
    <scope>NUCLEOTIDE SEQUENCE</scope>
    <source>
        <strain evidence="3">Cailab_2023a</strain>
    </source>
</reference>
<protein>
    <recommendedName>
        <fullName evidence="2">CCHC-type domain-containing protein</fullName>
    </recommendedName>
</protein>
<dbReference type="InterPro" id="IPR036875">
    <property type="entry name" value="Znf_CCHC_sf"/>
</dbReference>
<evidence type="ECO:0000259" key="2">
    <source>
        <dbReference type="PROSITE" id="PS50158"/>
    </source>
</evidence>
<feature type="domain" description="CCHC-type" evidence="2">
    <location>
        <begin position="61"/>
        <end position="77"/>
    </location>
</feature>
<dbReference type="EMBL" id="JARGDH010000005">
    <property type="protein sequence ID" value="KAL0269068.1"/>
    <property type="molecule type" value="Genomic_DNA"/>
</dbReference>
<dbReference type="GO" id="GO:0003676">
    <property type="term" value="F:nucleic acid binding"/>
    <property type="evidence" value="ECO:0007669"/>
    <property type="project" value="InterPro"/>
</dbReference>
<dbReference type="InterPro" id="IPR001878">
    <property type="entry name" value="Znf_CCHC"/>
</dbReference>
<keyword evidence="1" id="KW-0862">Zinc</keyword>
<sequence>MTKEEFTSKFSLSFQVGNKDTPRTTWVATVSPDVRTQVITTGRLYIGWSSCRVTDYCSITRCYKCQRYGHVAKHCRSQETCGHCAEEGHNRKSCPHLEKPASCANCQRGKKPHQHEVTDRKCPSYQAFLELEIQRTRYGH</sequence>
<organism evidence="3">
    <name type="scientific">Menopon gallinae</name>
    <name type="common">poultry shaft louse</name>
    <dbReference type="NCBI Taxonomy" id="328185"/>
    <lineage>
        <taxon>Eukaryota</taxon>
        <taxon>Metazoa</taxon>
        <taxon>Ecdysozoa</taxon>
        <taxon>Arthropoda</taxon>
        <taxon>Hexapoda</taxon>
        <taxon>Insecta</taxon>
        <taxon>Pterygota</taxon>
        <taxon>Neoptera</taxon>
        <taxon>Paraneoptera</taxon>
        <taxon>Psocodea</taxon>
        <taxon>Troctomorpha</taxon>
        <taxon>Phthiraptera</taxon>
        <taxon>Amblycera</taxon>
        <taxon>Menoponidae</taxon>
        <taxon>Menopon</taxon>
    </lineage>
</organism>
<gene>
    <name evidence="3" type="ORF">PYX00_010804</name>
</gene>
<keyword evidence="1" id="KW-0863">Zinc-finger</keyword>
<keyword evidence="1" id="KW-0479">Metal-binding</keyword>
<dbReference type="Gene3D" id="4.10.60.10">
    <property type="entry name" value="Zinc finger, CCHC-type"/>
    <property type="match status" value="1"/>
</dbReference>
<comment type="caution">
    <text evidence="3">The sequence shown here is derived from an EMBL/GenBank/DDBJ whole genome shotgun (WGS) entry which is preliminary data.</text>
</comment>